<dbReference type="GO" id="GO:0034511">
    <property type="term" value="F:U3 snoRNA binding"/>
    <property type="evidence" value="ECO:0007669"/>
    <property type="project" value="TreeGrafter"/>
</dbReference>
<feature type="compositionally biased region" description="Low complexity" evidence="6">
    <location>
        <begin position="1036"/>
        <end position="1049"/>
    </location>
</feature>
<feature type="repeat" description="WD" evidence="5">
    <location>
        <begin position="630"/>
        <end position="671"/>
    </location>
</feature>
<dbReference type="Proteomes" id="UP000324585">
    <property type="component" value="Unassembled WGS sequence"/>
</dbReference>
<feature type="repeat" description="WD" evidence="5">
    <location>
        <begin position="672"/>
        <end position="713"/>
    </location>
</feature>
<dbReference type="CDD" id="cd00200">
    <property type="entry name" value="WD40"/>
    <property type="match status" value="1"/>
</dbReference>
<dbReference type="PROSITE" id="PS00678">
    <property type="entry name" value="WD_REPEATS_1"/>
    <property type="match status" value="1"/>
</dbReference>
<keyword evidence="4" id="KW-0539">Nucleus</keyword>
<dbReference type="GO" id="GO:0032040">
    <property type="term" value="C:small-subunit processome"/>
    <property type="evidence" value="ECO:0007669"/>
    <property type="project" value="InterPro"/>
</dbReference>
<dbReference type="SMART" id="SM00320">
    <property type="entry name" value="WD40"/>
    <property type="match status" value="12"/>
</dbReference>
<dbReference type="AlphaFoldDB" id="A0A5J4YPD0"/>
<dbReference type="InterPro" id="IPR020472">
    <property type="entry name" value="WD40_PAC1"/>
</dbReference>
<evidence type="ECO:0000256" key="3">
    <source>
        <dbReference type="ARBA" id="ARBA00022737"/>
    </source>
</evidence>
<dbReference type="SUPFAM" id="SSF50978">
    <property type="entry name" value="WD40 repeat-like"/>
    <property type="match status" value="2"/>
</dbReference>
<dbReference type="InterPro" id="IPR019775">
    <property type="entry name" value="WD40_repeat_CS"/>
</dbReference>
<proteinExistence type="predicted"/>
<feature type="compositionally biased region" description="Low complexity" evidence="6">
    <location>
        <begin position="1068"/>
        <end position="1080"/>
    </location>
</feature>
<feature type="repeat" description="WD" evidence="5">
    <location>
        <begin position="297"/>
        <end position="338"/>
    </location>
</feature>
<dbReference type="InterPro" id="IPR015943">
    <property type="entry name" value="WD40/YVTN_repeat-like_dom_sf"/>
</dbReference>
<dbReference type="GO" id="GO:0000472">
    <property type="term" value="P:endonucleolytic cleavage to generate mature 5'-end of SSU-rRNA from (SSU-rRNA, 5.8S rRNA, LSU-rRNA)"/>
    <property type="evidence" value="ECO:0007669"/>
    <property type="project" value="TreeGrafter"/>
</dbReference>
<dbReference type="Pfam" id="PF08625">
    <property type="entry name" value="Utp13"/>
    <property type="match status" value="1"/>
</dbReference>
<evidence type="ECO:0000256" key="6">
    <source>
        <dbReference type="SAM" id="MobiDB-lite"/>
    </source>
</evidence>
<dbReference type="GO" id="GO:0030686">
    <property type="term" value="C:90S preribosome"/>
    <property type="evidence" value="ECO:0007669"/>
    <property type="project" value="TreeGrafter"/>
</dbReference>
<evidence type="ECO:0000313" key="9">
    <source>
        <dbReference type="Proteomes" id="UP000324585"/>
    </source>
</evidence>
<dbReference type="EMBL" id="VRMN01000007">
    <property type="protein sequence ID" value="KAA8493381.1"/>
    <property type="molecule type" value="Genomic_DNA"/>
</dbReference>
<dbReference type="InterPro" id="IPR013934">
    <property type="entry name" value="Utp13_C"/>
</dbReference>
<evidence type="ECO:0000256" key="5">
    <source>
        <dbReference type="PROSITE-ProRule" id="PRU00221"/>
    </source>
</evidence>
<evidence type="ECO:0000313" key="8">
    <source>
        <dbReference type="EMBL" id="KAA8493381.1"/>
    </source>
</evidence>
<evidence type="ECO:0000256" key="2">
    <source>
        <dbReference type="ARBA" id="ARBA00022574"/>
    </source>
</evidence>
<feature type="region of interest" description="Disordered" evidence="6">
    <location>
        <begin position="996"/>
        <end position="1080"/>
    </location>
</feature>
<evidence type="ECO:0000256" key="1">
    <source>
        <dbReference type="ARBA" id="ARBA00004604"/>
    </source>
</evidence>
<dbReference type="PROSITE" id="PS50294">
    <property type="entry name" value="WD_REPEATS_REGION"/>
    <property type="match status" value="3"/>
</dbReference>
<dbReference type="PRINTS" id="PR00320">
    <property type="entry name" value="GPROTEINBRPT"/>
</dbReference>
<dbReference type="PANTHER" id="PTHR19854:SF15">
    <property type="entry name" value="TRANSDUCIN BETA-LIKE PROTEIN 3"/>
    <property type="match status" value="1"/>
</dbReference>
<organism evidence="8 9">
    <name type="scientific">Porphyridium purpureum</name>
    <name type="common">Red alga</name>
    <name type="synonym">Porphyridium cruentum</name>
    <dbReference type="NCBI Taxonomy" id="35688"/>
    <lineage>
        <taxon>Eukaryota</taxon>
        <taxon>Rhodophyta</taxon>
        <taxon>Bangiophyceae</taxon>
        <taxon>Porphyridiales</taxon>
        <taxon>Porphyridiaceae</taxon>
        <taxon>Porphyridium</taxon>
    </lineage>
</organism>
<sequence length="1096" mass="117967">MGKLDISPPRDEWKGVSRVFRSDARASLRPFFTHGEPCSALLVAAEDETIRGHPESGSVSRAAWQETNAQDVSLVALPCDDAVSLIAYVKRKRKTRAPRTGAFTDYSAHMLARVCPRVEDGVVCVAMSSFAHRMVVGLSSGWCVVYQLARDYLRAAALSGDLEQEPKLRGSSGAENAEKEVHVLRSYRPWHDPSVMTVRACMSDDGTLFALGSSDGCVQVFDVSAGYAVHTFEVSKGSRICTLKFLPSNIAATALLREESASQNRSSIIFACAEDGTIIQFSVLRGERSVFRSGQKDEGMPASAMTLCFVNHSSWLVCGGRDKTLSVWDIASHKLMRTVVTNEAVDCLASLPGEQVVVVTGGESGRLTFWHCGTGSAFGSIMRLAGSPGPMTSLLALQDASALLVSMVDQTLIFMERERGHDAAAQTPVPASAPVSRSLTLAGNLDEVYDVRVSHGGDALFLATNSAQLHMFAWNYTPGALGHEQETDHPPSAEIPPRLAAGAGHEDNLLALDANAHVVVTVSRDKSLRVWRHQDHHSRNASAPKSGTSAGSAIIEPLAVARGHVESVGAVALTQKEPYFAVTGSADKTLKLWDIDARVYTAPVAIEPKKNGRANAVAGELPQLSARWTVLAHKKEVNCVAISPDRKLVCSGSQDRVVKLWAAESGDLVVEFPGHKRGIWSVAFSPGDRVVLSASGDQTVRIWSIASGTCLRTLDGHSSGVLRAVFFPRSSGAQVASCAADGVIKIWLAKDGSCVSTLDAHDARAWALTATGGTSAGIMLVSAGADGSVLTWKDVTEEEEAAQAKAEQDEALKEQYMANAARKSDWATAIATALDLNRPRKLAEILEQALRHARSRGSVNADMHTISLALFPDVPSDEEEAVLMTRLGRLVQCCVDWNSLGSTAVLAHLVLRQLLVQNAWARGHIAACVTDNERLVHEALVAYTDRHYRRICQVATQAHYFDYIASCLGSLGAGEHVDEAALFHRSDQLPQTEALATSEVTTSNDLRDAQAHDQSNSDSEIEKSDESLDSTPSRESVPVVAAPSLAARAMQNKMHARSRRTSMRDVRASPAERSSPRSALSFVPRKRRAVANKFVS</sequence>
<dbReference type="OrthoDB" id="5414888at2759"/>
<keyword evidence="3" id="KW-0677">Repeat</keyword>
<gene>
    <name evidence="8" type="ORF">FVE85_8826</name>
</gene>
<dbReference type="PROSITE" id="PS50082">
    <property type="entry name" value="WD_REPEATS_2"/>
    <property type="match status" value="5"/>
</dbReference>
<dbReference type="InterPro" id="IPR001680">
    <property type="entry name" value="WD40_rpt"/>
</dbReference>
<keyword evidence="2 5" id="KW-0853">WD repeat</keyword>
<dbReference type="Gene3D" id="2.130.10.10">
    <property type="entry name" value="YVTN repeat-like/Quinoprotein amine dehydrogenase"/>
    <property type="match status" value="4"/>
</dbReference>
<reference evidence="9" key="1">
    <citation type="journal article" date="2019" name="Nat. Commun.">
        <title>Expansion of phycobilisome linker gene families in mesophilic red algae.</title>
        <authorList>
            <person name="Lee J."/>
            <person name="Kim D."/>
            <person name="Bhattacharya D."/>
            <person name="Yoon H.S."/>
        </authorList>
    </citation>
    <scope>NUCLEOTIDE SEQUENCE [LARGE SCALE GENOMIC DNA]</scope>
    <source>
        <strain evidence="9">CCMP 1328</strain>
    </source>
</reference>
<accession>A0A5J4YPD0</accession>
<dbReference type="InterPro" id="IPR036322">
    <property type="entry name" value="WD40_repeat_dom_sf"/>
</dbReference>
<feature type="repeat" description="WD" evidence="5">
    <location>
        <begin position="714"/>
        <end position="757"/>
    </location>
</feature>
<comment type="subcellular location">
    <subcellularLocation>
        <location evidence="1">Nucleus</location>
        <location evidence="1">Nucleolus</location>
    </subcellularLocation>
</comment>
<dbReference type="GO" id="GO:0000480">
    <property type="term" value="P:endonucleolytic cleavage in 5'-ETS of tricistronic rRNA transcript (SSU-rRNA, 5.8S rRNA, LSU-rRNA)"/>
    <property type="evidence" value="ECO:0007669"/>
    <property type="project" value="TreeGrafter"/>
</dbReference>
<dbReference type="PANTHER" id="PTHR19854">
    <property type="entry name" value="TRANSDUCIN BETA-LIKE 3"/>
    <property type="match status" value="1"/>
</dbReference>
<comment type="caution">
    <text evidence="8">The sequence shown here is derived from an EMBL/GenBank/DDBJ whole genome shotgun (WGS) entry which is preliminary data.</text>
</comment>
<evidence type="ECO:0000256" key="4">
    <source>
        <dbReference type="ARBA" id="ARBA00023242"/>
    </source>
</evidence>
<protein>
    <submittedName>
        <fullName evidence="8">Transducin beta-like protein 3</fullName>
    </submittedName>
</protein>
<feature type="repeat" description="WD" evidence="5">
    <location>
        <begin position="561"/>
        <end position="596"/>
    </location>
</feature>
<feature type="domain" description="U3 small nucleolar RNA-associated protein 13 C-terminal" evidence="7">
    <location>
        <begin position="814"/>
        <end position="966"/>
    </location>
</feature>
<name>A0A5J4YPD0_PORPP</name>
<keyword evidence="9" id="KW-1185">Reference proteome</keyword>
<evidence type="ECO:0000259" key="7">
    <source>
        <dbReference type="Pfam" id="PF08625"/>
    </source>
</evidence>
<dbReference type="Pfam" id="PF00400">
    <property type="entry name" value="WD40"/>
    <property type="match status" value="5"/>
</dbReference>